<comment type="caution">
    <text evidence="2">The sequence shown here is derived from an EMBL/GenBank/DDBJ whole genome shotgun (WGS) entry which is preliminary data.</text>
</comment>
<dbReference type="AlphaFoldDB" id="A0A8J5RNS4"/>
<keyword evidence="3" id="KW-1185">Reference proteome</keyword>
<protein>
    <submittedName>
        <fullName evidence="2">Uncharacterized protein</fullName>
    </submittedName>
</protein>
<reference evidence="2" key="1">
    <citation type="journal article" date="2021" name="bioRxiv">
        <title>Whole Genome Assembly and Annotation of Northern Wild Rice, Zizania palustris L., Supports a Whole Genome Duplication in the Zizania Genus.</title>
        <authorList>
            <person name="Haas M."/>
            <person name="Kono T."/>
            <person name="Macchietto M."/>
            <person name="Millas R."/>
            <person name="McGilp L."/>
            <person name="Shao M."/>
            <person name="Duquette J."/>
            <person name="Hirsch C.N."/>
            <person name="Kimball J."/>
        </authorList>
    </citation>
    <scope>NUCLEOTIDE SEQUENCE</scope>
    <source>
        <tissue evidence="2">Fresh leaf tissue</tissue>
    </source>
</reference>
<evidence type="ECO:0000256" key="1">
    <source>
        <dbReference type="SAM" id="MobiDB-lite"/>
    </source>
</evidence>
<reference evidence="2" key="2">
    <citation type="submission" date="2021-02" db="EMBL/GenBank/DDBJ databases">
        <authorList>
            <person name="Kimball J.A."/>
            <person name="Haas M.W."/>
            <person name="Macchietto M."/>
            <person name="Kono T."/>
            <person name="Duquette J."/>
            <person name="Shao M."/>
        </authorList>
    </citation>
    <scope>NUCLEOTIDE SEQUENCE</scope>
    <source>
        <tissue evidence="2">Fresh leaf tissue</tissue>
    </source>
</reference>
<evidence type="ECO:0000313" key="2">
    <source>
        <dbReference type="EMBL" id="KAG8050917.1"/>
    </source>
</evidence>
<dbReference type="Proteomes" id="UP000729402">
    <property type="component" value="Unassembled WGS sequence"/>
</dbReference>
<proteinExistence type="predicted"/>
<gene>
    <name evidence="2" type="ORF">GUJ93_ZPchr0009g1367</name>
</gene>
<evidence type="ECO:0000313" key="3">
    <source>
        <dbReference type="Proteomes" id="UP000729402"/>
    </source>
</evidence>
<accession>A0A8J5RNS4</accession>
<feature type="compositionally biased region" description="Basic and acidic residues" evidence="1">
    <location>
        <begin position="66"/>
        <end position="94"/>
    </location>
</feature>
<feature type="region of interest" description="Disordered" evidence="1">
    <location>
        <begin position="23"/>
        <end position="94"/>
    </location>
</feature>
<feature type="compositionally biased region" description="Low complexity" evidence="1">
    <location>
        <begin position="29"/>
        <end position="43"/>
    </location>
</feature>
<sequence length="151" mass="16560">MDVIKQTLLLFIHSKWIMCPDHRLPSPPAQQTGTAAAAGRATGQGDGGKRGFVGWRARGRLMLDQGGKDGGNKRSEEDKGFGSEFSRRNTEEVEKTEVLAWGQANSQEEAIVSNPVLLPLPDELQDKVMGGKRVARERKANARYCGPEWAV</sequence>
<organism evidence="2 3">
    <name type="scientific">Zizania palustris</name>
    <name type="common">Northern wild rice</name>
    <dbReference type="NCBI Taxonomy" id="103762"/>
    <lineage>
        <taxon>Eukaryota</taxon>
        <taxon>Viridiplantae</taxon>
        <taxon>Streptophyta</taxon>
        <taxon>Embryophyta</taxon>
        <taxon>Tracheophyta</taxon>
        <taxon>Spermatophyta</taxon>
        <taxon>Magnoliopsida</taxon>
        <taxon>Liliopsida</taxon>
        <taxon>Poales</taxon>
        <taxon>Poaceae</taxon>
        <taxon>BOP clade</taxon>
        <taxon>Oryzoideae</taxon>
        <taxon>Oryzeae</taxon>
        <taxon>Zizaniinae</taxon>
        <taxon>Zizania</taxon>
    </lineage>
</organism>
<dbReference type="EMBL" id="JAAALK010000289">
    <property type="protein sequence ID" value="KAG8050917.1"/>
    <property type="molecule type" value="Genomic_DNA"/>
</dbReference>
<name>A0A8J5RNS4_ZIZPA</name>